<keyword evidence="2" id="KW-1185">Reference proteome</keyword>
<comment type="caution">
    <text evidence="1">The sequence shown here is derived from an EMBL/GenBank/DDBJ whole genome shotgun (WGS) entry which is preliminary data.</text>
</comment>
<organism evidence="1 2">
    <name type="scientific">Eretmocerus hayati</name>
    <dbReference type="NCBI Taxonomy" id="131215"/>
    <lineage>
        <taxon>Eukaryota</taxon>
        <taxon>Metazoa</taxon>
        <taxon>Ecdysozoa</taxon>
        <taxon>Arthropoda</taxon>
        <taxon>Hexapoda</taxon>
        <taxon>Insecta</taxon>
        <taxon>Pterygota</taxon>
        <taxon>Neoptera</taxon>
        <taxon>Endopterygota</taxon>
        <taxon>Hymenoptera</taxon>
        <taxon>Apocrita</taxon>
        <taxon>Proctotrupomorpha</taxon>
        <taxon>Chalcidoidea</taxon>
        <taxon>Aphelinidae</taxon>
        <taxon>Aphelininae</taxon>
        <taxon>Eretmocerus</taxon>
    </lineage>
</organism>
<evidence type="ECO:0000313" key="1">
    <source>
        <dbReference type="EMBL" id="KAJ8668557.1"/>
    </source>
</evidence>
<accession>A0ACC2NBV5</accession>
<evidence type="ECO:0000313" key="2">
    <source>
        <dbReference type="Proteomes" id="UP001239111"/>
    </source>
</evidence>
<dbReference type="EMBL" id="CM056744">
    <property type="protein sequence ID" value="KAJ8668557.1"/>
    <property type="molecule type" value="Genomic_DNA"/>
</dbReference>
<reference evidence="1" key="1">
    <citation type="submission" date="2023-04" db="EMBL/GenBank/DDBJ databases">
        <title>A chromosome-level genome assembly of the parasitoid wasp Eretmocerus hayati.</title>
        <authorList>
            <person name="Zhong Y."/>
            <person name="Liu S."/>
            <person name="Liu Y."/>
        </authorList>
    </citation>
    <scope>NUCLEOTIDE SEQUENCE</scope>
    <source>
        <strain evidence="1">ZJU_SS_LIU_2023</strain>
    </source>
</reference>
<sequence length="687" mass="79123">MIRNYTPGSGAQQRRSNSSSFLIRQDKVTSFSHTNDEDDTDSTIPNSDGSYLGPNGPNKTDADVIPGSPWEWRRMKGELTALKARLSHQEATIDQLHKLRGEMEEVLKKEKRMMEIQAEQDKQTIKQLELRIDVGRRTLQDAKAAQMRAERDLIQMKSKMEQKVLAVIADNTRLQEELRGQGKTDFRTDMKAINAALLDQSEQKLSDSDEKYKIAIKRINELEEKLRKARECQQKFEVQGVELQNMRIKIESLKSEKKFLEDAKKVSNVAAQTCDLQRELQDARDIIVSLRESVKGKLLLEEQMASVEHRLKRTESLERQVSQLEISQADLLAKIAEYEAVGISGGPIAIRREINRLRQAEVLLTEEEGQLRYKMDAMQKELEKSQQMNEETKKSLAEVTNSYDRLSRFVNRVQKKMSLVTRERDSYRQQLDTYEKEITGYINNETPNLINERVPALERAIEGYRELVAKLESDLEAVDDKHQKEENKKLREEVDRLKGELEHRALKGDFNINSKILHFKMNPAALAEKQAEEKQKALLQEVEQLRAIVASGNLSENLPVSSLHAQEIADLQQKHDLKISRLKEAFKASSHEYRQACYQLFGWRVDRTKEGQYKLSSQYAESPDDYLVFLVNEDGVNMVETPFSSTLTDLIQRHLQIQHSVSMFLNAVQSDLFNQQTVTMNLTEAVN</sequence>
<protein>
    <submittedName>
        <fullName evidence="1">Uncharacterized protein</fullName>
    </submittedName>
</protein>
<proteinExistence type="predicted"/>
<dbReference type="Proteomes" id="UP001239111">
    <property type="component" value="Chromosome 4"/>
</dbReference>
<gene>
    <name evidence="1" type="ORF">QAD02_010220</name>
</gene>
<name>A0ACC2NBV5_9HYME</name>